<evidence type="ECO:0000256" key="1">
    <source>
        <dbReference type="ARBA" id="ARBA00008683"/>
    </source>
</evidence>
<feature type="region of interest" description="Disordered" evidence="2">
    <location>
        <begin position="1"/>
        <end position="23"/>
    </location>
</feature>
<proteinExistence type="inferred from homology"/>
<dbReference type="SUPFAM" id="SSF52096">
    <property type="entry name" value="ClpP/crotonase"/>
    <property type="match status" value="1"/>
</dbReference>
<dbReference type="Pfam" id="PF01343">
    <property type="entry name" value="Peptidase_S49"/>
    <property type="match status" value="1"/>
</dbReference>
<gene>
    <name evidence="4" type="ORF">GCM10011585_12690</name>
</gene>
<dbReference type="Proteomes" id="UP000647241">
    <property type="component" value="Unassembled WGS sequence"/>
</dbReference>
<evidence type="ECO:0000313" key="4">
    <source>
        <dbReference type="EMBL" id="GGG71877.1"/>
    </source>
</evidence>
<reference evidence="4" key="1">
    <citation type="journal article" date="2014" name="Int. J. Syst. Evol. Microbiol.">
        <title>Complete genome sequence of Corynebacterium casei LMG S-19264T (=DSM 44701T), isolated from a smear-ripened cheese.</title>
        <authorList>
            <consortium name="US DOE Joint Genome Institute (JGI-PGF)"/>
            <person name="Walter F."/>
            <person name="Albersmeier A."/>
            <person name="Kalinowski J."/>
            <person name="Ruckert C."/>
        </authorList>
    </citation>
    <scope>NUCLEOTIDE SEQUENCE</scope>
    <source>
        <strain evidence="4">CGMCC 1.12997</strain>
    </source>
</reference>
<evidence type="ECO:0000256" key="2">
    <source>
        <dbReference type="SAM" id="MobiDB-lite"/>
    </source>
</evidence>
<feature type="compositionally biased region" description="Polar residues" evidence="2">
    <location>
        <begin position="14"/>
        <end position="23"/>
    </location>
</feature>
<evidence type="ECO:0000313" key="5">
    <source>
        <dbReference type="Proteomes" id="UP000647241"/>
    </source>
</evidence>
<comment type="caution">
    <text evidence="4">The sequence shown here is derived from an EMBL/GenBank/DDBJ whole genome shotgun (WGS) entry which is preliminary data.</text>
</comment>
<feature type="domain" description="Peptidase S49" evidence="3">
    <location>
        <begin position="93"/>
        <end position="231"/>
    </location>
</feature>
<dbReference type="EMBL" id="BMGT01000002">
    <property type="protein sequence ID" value="GGG71877.1"/>
    <property type="molecule type" value="Genomic_DNA"/>
</dbReference>
<name>A0A917HA20_9BACT</name>
<dbReference type="PANTHER" id="PTHR42987:SF4">
    <property type="entry name" value="PROTEASE SOHB-RELATED"/>
    <property type="match status" value="1"/>
</dbReference>
<dbReference type="GO" id="GO:0006508">
    <property type="term" value="P:proteolysis"/>
    <property type="evidence" value="ECO:0007669"/>
    <property type="project" value="InterPro"/>
</dbReference>
<dbReference type="Gene3D" id="6.20.330.10">
    <property type="match status" value="1"/>
</dbReference>
<keyword evidence="5" id="KW-1185">Reference proteome</keyword>
<evidence type="ECO:0000259" key="3">
    <source>
        <dbReference type="Pfam" id="PF01343"/>
    </source>
</evidence>
<reference evidence="4" key="2">
    <citation type="submission" date="2020-09" db="EMBL/GenBank/DDBJ databases">
        <authorList>
            <person name="Sun Q."/>
            <person name="Zhou Y."/>
        </authorList>
    </citation>
    <scope>NUCLEOTIDE SEQUENCE</scope>
    <source>
        <strain evidence="4">CGMCC 1.12997</strain>
    </source>
</reference>
<organism evidence="4 5">
    <name type="scientific">Edaphobacter dinghuensis</name>
    <dbReference type="NCBI Taxonomy" id="1560005"/>
    <lineage>
        <taxon>Bacteria</taxon>
        <taxon>Pseudomonadati</taxon>
        <taxon>Acidobacteriota</taxon>
        <taxon>Terriglobia</taxon>
        <taxon>Terriglobales</taxon>
        <taxon>Acidobacteriaceae</taxon>
        <taxon>Edaphobacter</taxon>
    </lineage>
</organism>
<dbReference type="Gene3D" id="3.90.226.10">
    <property type="entry name" value="2-enoyl-CoA Hydratase, Chain A, domain 1"/>
    <property type="match status" value="1"/>
</dbReference>
<dbReference type="InterPro" id="IPR033855">
    <property type="entry name" value="Protein_C"/>
</dbReference>
<accession>A0A917HA20</accession>
<dbReference type="CDD" id="cd07022">
    <property type="entry name" value="S49_Sppa_36K_type"/>
    <property type="match status" value="1"/>
</dbReference>
<sequence length="250" mass="26643">MQALLQAAKENGREASNPTVTGSKGNKIAVIPVQGVLTKDGPSWYGSSYDNITRAAERAAKDPEIKHIILAVDSPGGQVTGLPETAAVLSQIAQIKPIHAMVEGVAASAAYWLTSQASNIVLTPSGEVGSVGVRLMHADISKMLDDQGVKVTELYSGDYKTEWSPFKPLSDAAKADMQQRIETTHNDFIAAVTAGRGVRASSEAKAQRFGEGRLFSSNDALRLGLVDSLQRPGDYYRNVTPTAEPSTRFA</sequence>
<dbReference type="InterPro" id="IPR002142">
    <property type="entry name" value="Peptidase_S49"/>
</dbReference>
<dbReference type="InterPro" id="IPR029045">
    <property type="entry name" value="ClpP/crotonase-like_dom_sf"/>
</dbReference>
<dbReference type="RefSeq" id="WP_263369082.1">
    <property type="nucleotide sequence ID" value="NZ_JAGSYJ010000002.1"/>
</dbReference>
<dbReference type="PANTHER" id="PTHR42987">
    <property type="entry name" value="PEPTIDASE S49"/>
    <property type="match status" value="1"/>
</dbReference>
<protein>
    <recommendedName>
        <fullName evidence="3">Peptidase S49 domain-containing protein</fullName>
    </recommendedName>
</protein>
<dbReference type="GO" id="GO:0008233">
    <property type="term" value="F:peptidase activity"/>
    <property type="evidence" value="ECO:0007669"/>
    <property type="project" value="InterPro"/>
</dbReference>
<dbReference type="AlphaFoldDB" id="A0A917HA20"/>
<comment type="similarity">
    <text evidence="1">Belongs to the peptidase S49 family.</text>
</comment>